<dbReference type="GO" id="GO:0016020">
    <property type="term" value="C:membrane"/>
    <property type="evidence" value="ECO:0007669"/>
    <property type="project" value="UniProtKB-SubCell"/>
</dbReference>
<reference evidence="6 7" key="1">
    <citation type="submission" date="2015-04" db="EMBL/GenBank/DDBJ databases">
        <authorList>
            <person name="Syromyatnikov M.Y."/>
            <person name="Popov V.N."/>
        </authorList>
    </citation>
    <scope>NUCLEOTIDE SEQUENCE [LARGE SCALE GENOMIC DNA]</scope>
</reference>
<evidence type="ECO:0000256" key="5">
    <source>
        <dbReference type="RuleBase" id="RU362059"/>
    </source>
</evidence>
<dbReference type="EC" id="2.4.1.17" evidence="5"/>
<evidence type="ECO:0000313" key="6">
    <source>
        <dbReference type="EMBL" id="CRL08728.1"/>
    </source>
</evidence>
<keyword evidence="2 4" id="KW-0328">Glycosyltransferase</keyword>
<organism evidence="6 7">
    <name type="scientific">Clunio marinus</name>
    <dbReference type="NCBI Taxonomy" id="568069"/>
    <lineage>
        <taxon>Eukaryota</taxon>
        <taxon>Metazoa</taxon>
        <taxon>Ecdysozoa</taxon>
        <taxon>Arthropoda</taxon>
        <taxon>Hexapoda</taxon>
        <taxon>Insecta</taxon>
        <taxon>Pterygota</taxon>
        <taxon>Neoptera</taxon>
        <taxon>Endopterygota</taxon>
        <taxon>Diptera</taxon>
        <taxon>Nematocera</taxon>
        <taxon>Chironomoidea</taxon>
        <taxon>Chironomidae</taxon>
        <taxon>Clunio</taxon>
    </lineage>
</organism>
<gene>
    <name evidence="6" type="ORF">CLUMA_CG021239</name>
</gene>
<dbReference type="STRING" id="568069.A0A1J1J8L7"/>
<dbReference type="PANTHER" id="PTHR48043:SF159">
    <property type="entry name" value="EG:EG0003.4 PROTEIN-RELATED"/>
    <property type="match status" value="1"/>
</dbReference>
<evidence type="ECO:0000256" key="1">
    <source>
        <dbReference type="ARBA" id="ARBA00009995"/>
    </source>
</evidence>
<dbReference type="InterPro" id="IPR035595">
    <property type="entry name" value="UDP_glycos_trans_CS"/>
</dbReference>
<dbReference type="Pfam" id="PF00201">
    <property type="entry name" value="UDPGT"/>
    <property type="match status" value="1"/>
</dbReference>
<keyword evidence="3 4" id="KW-0808">Transferase</keyword>
<accession>A0A1J1J8L7</accession>
<name>A0A1J1J8L7_9DIPT</name>
<evidence type="ECO:0000256" key="2">
    <source>
        <dbReference type="ARBA" id="ARBA00022676"/>
    </source>
</evidence>
<dbReference type="GO" id="GO:0015020">
    <property type="term" value="F:glucuronosyltransferase activity"/>
    <property type="evidence" value="ECO:0007669"/>
    <property type="project" value="UniProtKB-EC"/>
</dbReference>
<dbReference type="FunFam" id="3.40.50.2000:FF:000050">
    <property type="entry name" value="UDP-glucuronosyltransferase"/>
    <property type="match status" value="1"/>
</dbReference>
<dbReference type="InterPro" id="IPR002213">
    <property type="entry name" value="UDP_glucos_trans"/>
</dbReference>
<evidence type="ECO:0000313" key="7">
    <source>
        <dbReference type="Proteomes" id="UP000183832"/>
    </source>
</evidence>
<keyword evidence="7" id="KW-1185">Reference proteome</keyword>
<comment type="similarity">
    <text evidence="1 4">Belongs to the UDP-glycosyltransferase family.</text>
</comment>
<proteinExistence type="inferred from homology"/>
<dbReference type="CDD" id="cd03784">
    <property type="entry name" value="GT1_Gtf-like"/>
    <property type="match status" value="1"/>
</dbReference>
<dbReference type="InterPro" id="IPR050271">
    <property type="entry name" value="UDP-glycosyltransferase"/>
</dbReference>
<dbReference type="Gene3D" id="3.40.50.2000">
    <property type="entry name" value="Glycogen Phosphorylase B"/>
    <property type="match status" value="1"/>
</dbReference>
<feature type="signal peptide" evidence="5">
    <location>
        <begin position="1"/>
        <end position="20"/>
    </location>
</feature>
<sequence length="509" mass="59018">MVKILFLVAFTASIVTQLESANILGIFYYPSYSHQIVYQRLVKDLANRGHHLTILTADKMDSKHPNISEIYMESSYEGNINFVESRKSGGLKLFYDLLMAHFKRSELQMENPKVKDLIINHKNYHFDVILLEYLFKSHFIHFGELYNCPIIGISAIGVGIPVHELMGNQVNPLIHSEIMFPYQHGRMKFKERVSSFIYYFATKFFLQPIFEYVGWEQAKKMFILKNSSVTAQELEDRVDLVFVNTNPLLDYVRPITPNTIQLGFMHVETPKPIIGELKEYLDSSQNGIIYMSLGSNVKSKDLTPETKTIFLNVFRKLSYDVLWKFEDDRLANKSDNVKISKWLPQTDLLAHPNVKLFITQGGLMSLEESIDREMPMIGIPFLLDQYQNTLKVQEEGFGLSLDLEDVTEASLHNAITEVMKPKYRENIKRFKKLVYDEPMTSREKAVFWTEYVIRNKGAKNLKYPGRLLPFYQKCGLDVIATIILTVYSFSKLLSYLRNSVKSNKKLKIL</sequence>
<dbReference type="EMBL" id="CVRI01000075">
    <property type="protein sequence ID" value="CRL08728.1"/>
    <property type="molecule type" value="Genomic_DNA"/>
</dbReference>
<dbReference type="Proteomes" id="UP000183832">
    <property type="component" value="Unassembled WGS sequence"/>
</dbReference>
<dbReference type="SUPFAM" id="SSF53756">
    <property type="entry name" value="UDP-Glycosyltransferase/glycogen phosphorylase"/>
    <property type="match status" value="1"/>
</dbReference>
<comment type="subcellular location">
    <subcellularLocation>
        <location evidence="5">Membrane</location>
        <topology evidence="5">Single-pass membrane protein</topology>
    </subcellularLocation>
</comment>
<dbReference type="PROSITE" id="PS00375">
    <property type="entry name" value="UDPGT"/>
    <property type="match status" value="1"/>
</dbReference>
<feature type="chain" id="PRO_5011809591" description="UDP-glucuronosyltransferase" evidence="5">
    <location>
        <begin position="21"/>
        <end position="509"/>
    </location>
</feature>
<evidence type="ECO:0000256" key="4">
    <source>
        <dbReference type="RuleBase" id="RU003718"/>
    </source>
</evidence>
<dbReference type="AlphaFoldDB" id="A0A1J1J8L7"/>
<keyword evidence="5" id="KW-0732">Signal</keyword>
<protein>
    <recommendedName>
        <fullName evidence="5">UDP-glucuronosyltransferase</fullName>
        <ecNumber evidence="5">2.4.1.17</ecNumber>
    </recommendedName>
</protein>
<dbReference type="OrthoDB" id="5835829at2759"/>
<dbReference type="PANTHER" id="PTHR48043">
    <property type="entry name" value="EG:EG0003.4 PROTEIN-RELATED"/>
    <property type="match status" value="1"/>
</dbReference>
<comment type="catalytic activity">
    <reaction evidence="5">
        <text>glucuronate acceptor + UDP-alpha-D-glucuronate = acceptor beta-D-glucuronoside + UDP + H(+)</text>
        <dbReference type="Rhea" id="RHEA:21032"/>
        <dbReference type="ChEBI" id="CHEBI:15378"/>
        <dbReference type="ChEBI" id="CHEBI:58052"/>
        <dbReference type="ChEBI" id="CHEBI:58223"/>
        <dbReference type="ChEBI" id="CHEBI:132367"/>
        <dbReference type="ChEBI" id="CHEBI:132368"/>
        <dbReference type="EC" id="2.4.1.17"/>
    </reaction>
</comment>
<evidence type="ECO:0000256" key="3">
    <source>
        <dbReference type="ARBA" id="ARBA00022679"/>
    </source>
</evidence>